<evidence type="ECO:0000313" key="1">
    <source>
        <dbReference type="EMBL" id="KAA6300232.1"/>
    </source>
</evidence>
<dbReference type="AlphaFoldDB" id="A0A5M8NTQ0"/>
<name>A0A5M8NTQ0_9BACT</name>
<sequence length="43" mass="4746">MPIRGIGIRNSSKIQEVIPNCYQDSLNNIIILPVDGISVTHLL</sequence>
<evidence type="ECO:0000313" key="2">
    <source>
        <dbReference type="Proteomes" id="UP000324575"/>
    </source>
</evidence>
<dbReference type="EMBL" id="SNRX01000115">
    <property type="protein sequence ID" value="KAA6300232.1"/>
    <property type="molecule type" value="Genomic_DNA"/>
</dbReference>
<accession>A0A5M8NTQ0</accession>
<gene>
    <name evidence="1" type="ORF">EZS26_003623</name>
</gene>
<proteinExistence type="predicted"/>
<comment type="caution">
    <text evidence="1">The sequence shown here is derived from an EMBL/GenBank/DDBJ whole genome shotgun (WGS) entry which is preliminary data.</text>
</comment>
<reference evidence="1 2" key="1">
    <citation type="submission" date="2019-03" db="EMBL/GenBank/DDBJ databases">
        <title>Single cell metagenomics reveals metabolic interactions within the superorganism composed of flagellate Streblomastix strix and complex community of Bacteroidetes bacteria on its surface.</title>
        <authorList>
            <person name="Treitli S.C."/>
            <person name="Kolisko M."/>
            <person name="Husnik F."/>
            <person name="Keeling P."/>
            <person name="Hampl V."/>
        </authorList>
    </citation>
    <scope>NUCLEOTIDE SEQUENCE [LARGE SCALE GENOMIC DNA]</scope>
    <source>
        <strain evidence="1">St1</strain>
    </source>
</reference>
<protein>
    <submittedName>
        <fullName evidence="1">Uncharacterized protein</fullName>
    </submittedName>
</protein>
<dbReference type="Proteomes" id="UP000324575">
    <property type="component" value="Unassembled WGS sequence"/>
</dbReference>
<organism evidence="1 2">
    <name type="scientific">Candidatus Ordinivivax streblomastigis</name>
    <dbReference type="NCBI Taxonomy" id="2540710"/>
    <lineage>
        <taxon>Bacteria</taxon>
        <taxon>Pseudomonadati</taxon>
        <taxon>Bacteroidota</taxon>
        <taxon>Bacteroidia</taxon>
        <taxon>Bacteroidales</taxon>
        <taxon>Candidatus Ordinivivax</taxon>
    </lineage>
</organism>